<accession>F8N5T3</accession>
<dbReference type="HOGENOM" id="CLU_2864097_0_0_10"/>
<dbReference type="AlphaFoldDB" id="F8N5T3"/>
<dbReference type="Proteomes" id="UP000002772">
    <property type="component" value="Unassembled WGS sequence"/>
</dbReference>
<dbReference type="STRING" id="688246.Premu_0619"/>
<evidence type="ECO:0000313" key="1">
    <source>
        <dbReference type="EMBL" id="EGN56095.1"/>
    </source>
</evidence>
<sequence length="64" mass="7388">MYEEVLRVESQGWKNVGDYRTFLFELKAQTGFHGHPWDKLICERGQSYHKDNSLSMGGISLSPI</sequence>
<reference evidence="2" key="1">
    <citation type="journal article" date="2011" name="Stand. Genomic Sci.">
        <title>Non-contiguous finished genome sequence of the opportunistic oral pathogen Prevotella multisaccharivorax type strain (PPPA20).</title>
        <authorList>
            <person name="Pati A."/>
            <person name="Gronow S."/>
            <person name="Lu M."/>
            <person name="Lapidus A."/>
            <person name="Nolan M."/>
            <person name="Lucas S."/>
            <person name="Hammon N."/>
            <person name="Deshpande S."/>
            <person name="Cheng J.F."/>
            <person name="Tapia R."/>
            <person name="Han C."/>
            <person name="Goodwin L."/>
            <person name="Pitluck S."/>
            <person name="Liolios K."/>
            <person name="Pagani I."/>
            <person name="Mavromatis K."/>
            <person name="Mikhailova N."/>
            <person name="Huntemann M."/>
            <person name="Chen A."/>
            <person name="Palaniappan K."/>
            <person name="Land M."/>
            <person name="Hauser L."/>
            <person name="Detter J.C."/>
            <person name="Brambilla E.M."/>
            <person name="Rohde M."/>
            <person name="Goker M."/>
            <person name="Woyke T."/>
            <person name="Bristow J."/>
            <person name="Eisen J.A."/>
            <person name="Markowitz V."/>
            <person name="Hugenholtz P."/>
            <person name="Kyrpides N.C."/>
            <person name="Klenk H.P."/>
            <person name="Ivanova N."/>
        </authorList>
    </citation>
    <scope>NUCLEOTIDE SEQUENCE [LARGE SCALE GENOMIC DNA]</scope>
    <source>
        <strain evidence="2">DSM 17128</strain>
    </source>
</reference>
<protein>
    <submittedName>
        <fullName evidence="1">Uncharacterized protein</fullName>
    </submittedName>
</protein>
<organism evidence="1 2">
    <name type="scientific">Hallella multisaccharivorax DSM 17128</name>
    <dbReference type="NCBI Taxonomy" id="688246"/>
    <lineage>
        <taxon>Bacteria</taxon>
        <taxon>Pseudomonadati</taxon>
        <taxon>Bacteroidota</taxon>
        <taxon>Bacteroidia</taxon>
        <taxon>Bacteroidales</taxon>
        <taxon>Prevotellaceae</taxon>
        <taxon>Hallella</taxon>
    </lineage>
</organism>
<gene>
    <name evidence="1" type="ORF">Premu_0619</name>
</gene>
<proteinExistence type="predicted"/>
<dbReference type="EMBL" id="GL945017">
    <property type="protein sequence ID" value="EGN56095.1"/>
    <property type="molecule type" value="Genomic_DNA"/>
</dbReference>
<keyword evidence="2" id="KW-1185">Reference proteome</keyword>
<evidence type="ECO:0000313" key="2">
    <source>
        <dbReference type="Proteomes" id="UP000002772"/>
    </source>
</evidence>
<name>F8N5T3_9BACT</name>